<dbReference type="AlphaFoldDB" id="A0A9D5HSS1"/>
<sequence length="518" mass="57070">MASSMALASPPLLLFSPRSSRVSHHLPTQISHKTIPTLSDHKHTTETTKEPPSSFVYNTLLRNYTQDHHPEDALLLFNHMLSQCVTLPDKFTFPLALKACAQLSALQEGKQTHSMVLKTHNLSADVYVQSSLVDMYVKCGRIDAARKVFDGMPHRTVVAGNSMVDGYVKSGDLDSAYRCFVEMPERDIVSWNSLIGGCVRNSLPNEALALFLELQMLEELQPDEYTLSIVLSAVSDLGLLAAGKMAHGYIARRHFSLNGALGVALTNMYTKCGSIGAASSVFRSISSKNVGHWTSMIAGLAAHGRAEASLHLFSQMLHAGTKPNDITFIGVLSACSHGGLLNEGLACFDLMRRFGVRPSIQHYGCLVDLLGRSGLLEEALEIINRLPMKPSVVIWSSLLASCRNHGNVEIAEVVAKKLIEIQPSYGGGYTLLSNLYVRIGRREDSAKMRMMMEERRVEKVHGFSWIEVDGYVHEFVAGDRISNNAATNSWQETDLSSLLNLVKFYKSRRFDADIGLPS</sequence>
<dbReference type="Pfam" id="PF01535">
    <property type="entry name" value="PPR"/>
    <property type="match status" value="3"/>
</dbReference>
<dbReference type="GO" id="GO:0005737">
    <property type="term" value="C:cytoplasm"/>
    <property type="evidence" value="ECO:0007669"/>
    <property type="project" value="UniProtKB-ARBA"/>
</dbReference>
<dbReference type="InterPro" id="IPR000253">
    <property type="entry name" value="FHA_dom"/>
</dbReference>
<dbReference type="FunFam" id="1.25.40.10:FF:000344">
    <property type="entry name" value="Pentatricopeptide repeat-containing protein"/>
    <property type="match status" value="1"/>
</dbReference>
<evidence type="ECO:0000259" key="3">
    <source>
        <dbReference type="PROSITE" id="PS50006"/>
    </source>
</evidence>
<feature type="repeat" description="PPR" evidence="2">
    <location>
        <begin position="324"/>
        <end position="358"/>
    </location>
</feature>
<proteinExistence type="predicted"/>
<dbReference type="FunFam" id="1.25.40.10:FF:000277">
    <property type="entry name" value="Pentatricopeptide repeat-containing protein, mitochondrial"/>
    <property type="match status" value="1"/>
</dbReference>
<keyword evidence="1" id="KW-0677">Repeat</keyword>
<evidence type="ECO:0000256" key="1">
    <source>
        <dbReference type="ARBA" id="ARBA00022737"/>
    </source>
</evidence>
<feature type="repeat" description="PPR" evidence="2">
    <location>
        <begin position="289"/>
        <end position="323"/>
    </location>
</feature>
<comment type="caution">
    <text evidence="4">The sequence shown here is derived from an EMBL/GenBank/DDBJ whole genome shotgun (WGS) entry which is preliminary data.</text>
</comment>
<reference evidence="4" key="2">
    <citation type="journal article" date="2022" name="Hortic Res">
        <title>The genome of Dioscorea zingiberensis sheds light on the biosynthesis, origin and evolution of the medicinally important diosgenin saponins.</title>
        <authorList>
            <person name="Li Y."/>
            <person name="Tan C."/>
            <person name="Li Z."/>
            <person name="Guo J."/>
            <person name="Li S."/>
            <person name="Chen X."/>
            <person name="Wang C."/>
            <person name="Dai X."/>
            <person name="Yang H."/>
            <person name="Song W."/>
            <person name="Hou L."/>
            <person name="Xu J."/>
            <person name="Tong Z."/>
            <person name="Xu A."/>
            <person name="Yuan X."/>
            <person name="Wang W."/>
            <person name="Yang Q."/>
            <person name="Chen L."/>
            <person name="Sun Z."/>
            <person name="Wang K."/>
            <person name="Pan B."/>
            <person name="Chen J."/>
            <person name="Bao Y."/>
            <person name="Liu F."/>
            <person name="Qi X."/>
            <person name="Gang D.R."/>
            <person name="Wen J."/>
            <person name="Li J."/>
        </authorList>
    </citation>
    <scope>NUCLEOTIDE SEQUENCE</scope>
    <source>
        <strain evidence="4">Dzin_1.0</strain>
    </source>
</reference>
<dbReference type="Pfam" id="PF13041">
    <property type="entry name" value="PPR_2"/>
    <property type="match status" value="2"/>
</dbReference>
<dbReference type="PANTHER" id="PTHR47926:SF436">
    <property type="entry name" value="PENTATRICOPEPTIDE REPEAT-CONTAINING PROTEIN ELI1, CHLOROPLASTIC-LIKE ISOFORM X2"/>
    <property type="match status" value="1"/>
</dbReference>
<dbReference type="OrthoDB" id="597215at2759"/>
<feature type="repeat" description="PPR" evidence="2">
    <location>
        <begin position="53"/>
        <end position="87"/>
    </location>
</feature>
<dbReference type="Pfam" id="PF20431">
    <property type="entry name" value="E_motif"/>
    <property type="match status" value="1"/>
</dbReference>
<evidence type="ECO:0000256" key="2">
    <source>
        <dbReference type="PROSITE-ProRule" id="PRU00708"/>
    </source>
</evidence>
<organism evidence="4 5">
    <name type="scientific">Dioscorea zingiberensis</name>
    <dbReference type="NCBI Taxonomy" id="325984"/>
    <lineage>
        <taxon>Eukaryota</taxon>
        <taxon>Viridiplantae</taxon>
        <taxon>Streptophyta</taxon>
        <taxon>Embryophyta</taxon>
        <taxon>Tracheophyta</taxon>
        <taxon>Spermatophyta</taxon>
        <taxon>Magnoliopsida</taxon>
        <taxon>Liliopsida</taxon>
        <taxon>Dioscoreales</taxon>
        <taxon>Dioscoreaceae</taxon>
        <taxon>Dioscorea</taxon>
    </lineage>
</organism>
<dbReference type="InterPro" id="IPR011990">
    <property type="entry name" value="TPR-like_helical_dom_sf"/>
</dbReference>
<dbReference type="InterPro" id="IPR002885">
    <property type="entry name" value="PPR_rpt"/>
</dbReference>
<dbReference type="GO" id="GO:0016556">
    <property type="term" value="P:mRNA modification"/>
    <property type="evidence" value="ECO:0007669"/>
    <property type="project" value="UniProtKB-ARBA"/>
</dbReference>
<dbReference type="PROSITE" id="PS50006">
    <property type="entry name" value="FHA_DOMAIN"/>
    <property type="match status" value="1"/>
</dbReference>
<name>A0A9D5HSS1_9LILI</name>
<dbReference type="Proteomes" id="UP001085076">
    <property type="component" value="Miscellaneous, Linkage group lg01"/>
</dbReference>
<protein>
    <recommendedName>
        <fullName evidence="3">FHA domain-containing protein</fullName>
    </recommendedName>
</protein>
<dbReference type="InterPro" id="IPR046848">
    <property type="entry name" value="E_motif"/>
</dbReference>
<dbReference type="EMBL" id="JAGGNH010000001">
    <property type="protein sequence ID" value="KAJ0987181.1"/>
    <property type="molecule type" value="Genomic_DNA"/>
</dbReference>
<dbReference type="Gene3D" id="1.25.40.10">
    <property type="entry name" value="Tetratricopeptide repeat domain"/>
    <property type="match status" value="3"/>
</dbReference>
<evidence type="ECO:0000313" key="5">
    <source>
        <dbReference type="Proteomes" id="UP001085076"/>
    </source>
</evidence>
<dbReference type="PROSITE" id="PS51375">
    <property type="entry name" value="PPR"/>
    <property type="match status" value="5"/>
</dbReference>
<keyword evidence="5" id="KW-1185">Reference proteome</keyword>
<dbReference type="InterPro" id="IPR046960">
    <property type="entry name" value="PPR_At4g14850-like_plant"/>
</dbReference>
<feature type="repeat" description="PPR" evidence="2">
    <location>
        <begin position="125"/>
        <end position="155"/>
    </location>
</feature>
<dbReference type="GO" id="GO:0003723">
    <property type="term" value="F:RNA binding"/>
    <property type="evidence" value="ECO:0007669"/>
    <property type="project" value="InterPro"/>
</dbReference>
<evidence type="ECO:0000313" key="4">
    <source>
        <dbReference type="EMBL" id="KAJ0987181.1"/>
    </source>
</evidence>
<feature type="repeat" description="PPR" evidence="2">
    <location>
        <begin position="156"/>
        <end position="190"/>
    </location>
</feature>
<reference evidence="4" key="1">
    <citation type="submission" date="2021-03" db="EMBL/GenBank/DDBJ databases">
        <authorList>
            <person name="Li Z."/>
            <person name="Yang C."/>
        </authorList>
    </citation>
    <scope>NUCLEOTIDE SEQUENCE</scope>
    <source>
        <strain evidence="4">Dzin_1.0</strain>
        <tissue evidence="4">Leaf</tissue>
    </source>
</reference>
<feature type="domain" description="FHA" evidence="3">
    <location>
        <begin position="437"/>
        <end position="461"/>
    </location>
</feature>
<accession>A0A9D5HSS1</accession>
<dbReference type="NCBIfam" id="TIGR00756">
    <property type="entry name" value="PPR"/>
    <property type="match status" value="6"/>
</dbReference>
<dbReference type="PANTHER" id="PTHR47926">
    <property type="entry name" value="PENTATRICOPEPTIDE REPEAT-CONTAINING PROTEIN"/>
    <property type="match status" value="1"/>
</dbReference>
<gene>
    <name evidence="4" type="ORF">J5N97_005537</name>
</gene>